<dbReference type="AlphaFoldDB" id="Q8T3U7"/>
<keyword evidence="1" id="KW-0812">Transmembrane</keyword>
<feature type="transmembrane region" description="Helical" evidence="1">
    <location>
        <begin position="20"/>
        <end position="40"/>
    </location>
</feature>
<keyword evidence="1" id="KW-0472">Membrane</keyword>
<proteinExistence type="evidence at transcript level"/>
<name>Q8T3U7_DROME</name>
<evidence type="ECO:0000313" key="2">
    <source>
        <dbReference type="EMBL" id="AAL90254.1"/>
    </source>
</evidence>
<feature type="non-terminal residue" evidence="2">
    <location>
        <position position="82"/>
    </location>
</feature>
<organism evidence="2">
    <name type="scientific">Drosophila melanogaster</name>
    <name type="common">Fruit fly</name>
    <dbReference type="NCBI Taxonomy" id="7227"/>
    <lineage>
        <taxon>Eukaryota</taxon>
        <taxon>Metazoa</taxon>
        <taxon>Ecdysozoa</taxon>
        <taxon>Arthropoda</taxon>
        <taxon>Hexapoda</taxon>
        <taxon>Insecta</taxon>
        <taxon>Pterygota</taxon>
        <taxon>Neoptera</taxon>
        <taxon>Endopterygota</taxon>
        <taxon>Diptera</taxon>
        <taxon>Brachycera</taxon>
        <taxon>Muscomorpha</taxon>
        <taxon>Ephydroidea</taxon>
        <taxon>Drosophilidae</taxon>
        <taxon>Drosophila</taxon>
        <taxon>Sophophora</taxon>
    </lineage>
</organism>
<reference evidence="2" key="1">
    <citation type="submission" date="2002-03" db="EMBL/GenBank/DDBJ databases">
        <authorList>
            <person name="Stapleton M."/>
            <person name="Brokstein P."/>
            <person name="Hong L."/>
            <person name="Agbayani A."/>
            <person name="Carlson J."/>
            <person name="Champe M."/>
            <person name="Chavez C."/>
            <person name="Dorsett V."/>
            <person name="Dresnek D."/>
            <person name="Farfan D."/>
            <person name="Frise E."/>
            <person name="George R."/>
            <person name="Gonzalez M."/>
            <person name="Guarin H."/>
            <person name="Kronmiller B."/>
            <person name="Li P."/>
            <person name="Liao G."/>
            <person name="Miranda A."/>
            <person name="Mungall C.J."/>
            <person name="Nunoo J."/>
            <person name="Pacleb J."/>
            <person name="Paragas V."/>
            <person name="Park S."/>
            <person name="Patel S."/>
            <person name="Phouanenavong S."/>
            <person name="Wan K."/>
            <person name="Yu C."/>
            <person name="Lewis S.E."/>
            <person name="Rubin G.M."/>
            <person name="Celniker S."/>
        </authorList>
    </citation>
    <scope>NUCLEOTIDE SEQUENCE</scope>
</reference>
<keyword evidence="1" id="KW-1133">Transmembrane helix</keyword>
<sequence length="82" mass="9556">MYLEGPHTHTHTHKAPPPPTRHLASVYVPAFCAAFFFTPYKAKQSGKKGKQNGEKLTCGHLLYVCMYYARTWVCWWKKKKKK</sequence>
<dbReference type="EMBL" id="AY089516">
    <property type="protein sequence ID" value="AAL90254.1"/>
    <property type="molecule type" value="mRNA"/>
</dbReference>
<accession>Q8T3U7</accession>
<evidence type="ECO:0000256" key="1">
    <source>
        <dbReference type="SAM" id="Phobius"/>
    </source>
</evidence>
<protein>
    <submittedName>
        <fullName evidence="2">GM03978p</fullName>
    </submittedName>
</protein>